<dbReference type="Proteomes" id="UP001295469">
    <property type="component" value="Chromosome C08"/>
</dbReference>
<sequence>MSRFFCSNTNVNPSGFPKFNPSLALYQKTEISTRFHQALEVSKVYG</sequence>
<gene>
    <name evidence="1" type="ORF">DARMORV10_C08P27600.1</name>
</gene>
<reference evidence="1" key="1">
    <citation type="submission" date="2021-01" db="EMBL/GenBank/DDBJ databases">
        <authorList>
            <consortium name="Genoscope - CEA"/>
            <person name="William W."/>
        </authorList>
    </citation>
    <scope>NUCLEOTIDE SEQUENCE</scope>
</reference>
<protein>
    <submittedName>
        <fullName evidence="1">(rape) hypothetical protein</fullName>
    </submittedName>
</protein>
<name>A0A816UFE8_BRANA</name>
<evidence type="ECO:0000313" key="1">
    <source>
        <dbReference type="EMBL" id="CAF2111253.1"/>
    </source>
</evidence>
<dbReference type="Gramene" id="CDX73638">
    <property type="protein sequence ID" value="CDX73638"/>
    <property type="gene ID" value="GSBRNA2T00109210001"/>
</dbReference>
<accession>A0A816UFE8</accession>
<dbReference type="AlphaFoldDB" id="A0A816UFE8"/>
<dbReference type="EMBL" id="HG994372">
    <property type="protein sequence ID" value="CAF2111253.1"/>
    <property type="molecule type" value="Genomic_DNA"/>
</dbReference>
<proteinExistence type="predicted"/>
<organism evidence="1">
    <name type="scientific">Brassica napus</name>
    <name type="common">Rape</name>
    <dbReference type="NCBI Taxonomy" id="3708"/>
    <lineage>
        <taxon>Eukaryota</taxon>
        <taxon>Viridiplantae</taxon>
        <taxon>Streptophyta</taxon>
        <taxon>Embryophyta</taxon>
        <taxon>Tracheophyta</taxon>
        <taxon>Spermatophyta</taxon>
        <taxon>Magnoliopsida</taxon>
        <taxon>eudicotyledons</taxon>
        <taxon>Gunneridae</taxon>
        <taxon>Pentapetalae</taxon>
        <taxon>rosids</taxon>
        <taxon>malvids</taxon>
        <taxon>Brassicales</taxon>
        <taxon>Brassicaceae</taxon>
        <taxon>Brassiceae</taxon>
        <taxon>Brassica</taxon>
    </lineage>
</organism>